<gene>
    <name evidence="2" type="ORF">NCTC11370_03063</name>
</gene>
<evidence type="ECO:0000313" key="3">
    <source>
        <dbReference type="Proteomes" id="UP000254554"/>
    </source>
</evidence>
<feature type="chain" id="PRO_5016614279" description="DUF4440 domain-containing protein" evidence="1">
    <location>
        <begin position="21"/>
        <end position="163"/>
    </location>
</feature>
<sequence>MKKKIIPLAASILLVNFAYASDDAANAMNNNSEASKAEVHTHITDFELISEGSSSDCDKFFGQALKEKNFTWKKGQQTILPGGHSISNKERIMKHYSDHDQVLVRHKVMFNGETADVIVGFSKSKANKDGAASGLMMVINWVDAQGKPEDRACYFSFKEKIEK</sequence>
<dbReference type="STRING" id="1094715.GCA_000236165_03049"/>
<dbReference type="AlphaFoldDB" id="A0A377GEN4"/>
<reference evidence="2 3" key="1">
    <citation type="submission" date="2018-06" db="EMBL/GenBank/DDBJ databases">
        <authorList>
            <consortium name="Pathogen Informatics"/>
            <person name="Doyle S."/>
        </authorList>
    </citation>
    <scope>NUCLEOTIDE SEQUENCE [LARGE SCALE GENOMIC DNA]</scope>
    <source>
        <strain evidence="2 3">NCTC11370</strain>
    </source>
</reference>
<evidence type="ECO:0008006" key="4">
    <source>
        <dbReference type="Google" id="ProtNLM"/>
    </source>
</evidence>
<organism evidence="2 3">
    <name type="scientific">Fluoribacter dumoffii</name>
    <dbReference type="NCBI Taxonomy" id="463"/>
    <lineage>
        <taxon>Bacteria</taxon>
        <taxon>Pseudomonadati</taxon>
        <taxon>Pseudomonadota</taxon>
        <taxon>Gammaproteobacteria</taxon>
        <taxon>Legionellales</taxon>
        <taxon>Legionellaceae</taxon>
        <taxon>Fluoribacter</taxon>
    </lineage>
</organism>
<dbReference type="RefSeq" id="WP_010655081.1">
    <property type="nucleotide sequence ID" value="NZ_JAPHOO010000002.1"/>
</dbReference>
<evidence type="ECO:0000256" key="1">
    <source>
        <dbReference type="SAM" id="SignalP"/>
    </source>
</evidence>
<dbReference type="GeneID" id="93293943"/>
<protein>
    <recommendedName>
        <fullName evidence="4">DUF4440 domain-containing protein</fullName>
    </recommendedName>
</protein>
<keyword evidence="3" id="KW-1185">Reference proteome</keyword>
<dbReference type="EMBL" id="UGGT01000001">
    <property type="protein sequence ID" value="STO22961.1"/>
    <property type="molecule type" value="Genomic_DNA"/>
</dbReference>
<keyword evidence="1" id="KW-0732">Signal</keyword>
<accession>A0A377GEN4</accession>
<evidence type="ECO:0000313" key="2">
    <source>
        <dbReference type="EMBL" id="STO22961.1"/>
    </source>
</evidence>
<dbReference type="Proteomes" id="UP000254554">
    <property type="component" value="Unassembled WGS sequence"/>
</dbReference>
<name>A0A377GEN4_9GAMM</name>
<dbReference type="OrthoDB" id="5649471at2"/>
<feature type="signal peptide" evidence="1">
    <location>
        <begin position="1"/>
        <end position="20"/>
    </location>
</feature>
<proteinExistence type="predicted"/>